<keyword evidence="1" id="KW-0472">Membrane</keyword>
<dbReference type="AlphaFoldDB" id="A0A6C0F552"/>
<evidence type="ECO:0000313" key="2">
    <source>
        <dbReference type="EMBL" id="QHT36324.1"/>
    </source>
</evidence>
<name>A0A6C0F552_9ZZZZ</name>
<sequence length="429" mass="50427">MNHVAKITLILLGSIIALIIIFMIYVKIKYRFWSIQPVFHFYDIYYWFFSVGIIRHELPEKNKFCNFENVETVISTKVKDYQFAKFLNLVRGHFLHNDENEFLPKQCNVMPYFIGHNSPCFFSFYWENVLLQDSPLSTSTIEDRKLIGCITSRPLHVKINNGNKDAFFDAHYIDYLCVDKHSRKKGVAAQIIQTHEYNQSHIAKQIQIGIFKREDSLIGIVPLTVYPTYGFSMRKWNALTNLPADVTLLECNPQNLYYLHDFVKRQSSLFDITIMPEFTNIVELVKTHNIYIYMILKDDEVMAAYFFRKSCVYIRKDEQALTCFASINGGLKNDLFIHGYKVSLWKIRNSTESIKSTLISKENEKRKGKKCVTFQNHYNFAVVENISHNDIIIKNLLLKTHPEIISPTAYFFYNFVYSSFKPKRVFILN</sequence>
<organism evidence="2">
    <name type="scientific">viral metagenome</name>
    <dbReference type="NCBI Taxonomy" id="1070528"/>
    <lineage>
        <taxon>unclassified sequences</taxon>
        <taxon>metagenomes</taxon>
        <taxon>organismal metagenomes</taxon>
    </lineage>
</organism>
<evidence type="ECO:0008006" key="3">
    <source>
        <dbReference type="Google" id="ProtNLM"/>
    </source>
</evidence>
<dbReference type="EMBL" id="MN739038">
    <property type="protein sequence ID" value="QHT36324.1"/>
    <property type="molecule type" value="Genomic_DNA"/>
</dbReference>
<dbReference type="SUPFAM" id="SSF55729">
    <property type="entry name" value="Acyl-CoA N-acyltransferases (Nat)"/>
    <property type="match status" value="2"/>
</dbReference>
<dbReference type="Gene3D" id="3.40.630.170">
    <property type="match status" value="1"/>
</dbReference>
<feature type="transmembrane region" description="Helical" evidence="1">
    <location>
        <begin position="7"/>
        <end position="26"/>
    </location>
</feature>
<protein>
    <recommendedName>
        <fullName evidence="3">Glycylpeptide N-tetradecanoyltransferase</fullName>
    </recommendedName>
</protein>
<dbReference type="InterPro" id="IPR016181">
    <property type="entry name" value="Acyl_CoA_acyltransferase"/>
</dbReference>
<keyword evidence="1" id="KW-1133">Transmembrane helix</keyword>
<keyword evidence="1" id="KW-0812">Transmembrane</keyword>
<evidence type="ECO:0000256" key="1">
    <source>
        <dbReference type="SAM" id="Phobius"/>
    </source>
</evidence>
<accession>A0A6C0F552</accession>
<reference evidence="2" key="1">
    <citation type="journal article" date="2020" name="Nature">
        <title>Giant virus diversity and host interactions through global metagenomics.</title>
        <authorList>
            <person name="Schulz F."/>
            <person name="Roux S."/>
            <person name="Paez-Espino D."/>
            <person name="Jungbluth S."/>
            <person name="Walsh D.A."/>
            <person name="Denef V.J."/>
            <person name="McMahon K.D."/>
            <person name="Konstantinidis K.T."/>
            <person name="Eloe-Fadrosh E.A."/>
            <person name="Kyrpides N.C."/>
            <person name="Woyke T."/>
        </authorList>
    </citation>
    <scope>NUCLEOTIDE SEQUENCE</scope>
    <source>
        <strain evidence="2">GVMAG-M-3300009182-46</strain>
    </source>
</reference>
<proteinExistence type="predicted"/>